<dbReference type="AlphaFoldDB" id="A0A2B7ZHC6"/>
<proteinExistence type="predicted"/>
<protein>
    <submittedName>
        <fullName evidence="2">Uncharacterized protein</fullName>
    </submittedName>
</protein>
<feature type="compositionally biased region" description="Polar residues" evidence="1">
    <location>
        <begin position="71"/>
        <end position="82"/>
    </location>
</feature>
<organism evidence="2 3">
    <name type="scientific">[Emmonsia] crescens</name>
    <dbReference type="NCBI Taxonomy" id="73230"/>
    <lineage>
        <taxon>Eukaryota</taxon>
        <taxon>Fungi</taxon>
        <taxon>Dikarya</taxon>
        <taxon>Ascomycota</taxon>
        <taxon>Pezizomycotina</taxon>
        <taxon>Eurotiomycetes</taxon>
        <taxon>Eurotiomycetidae</taxon>
        <taxon>Onygenales</taxon>
        <taxon>Ajellomycetaceae</taxon>
        <taxon>Emergomyces</taxon>
    </lineage>
</organism>
<feature type="compositionally biased region" description="Basic and acidic residues" evidence="1">
    <location>
        <begin position="52"/>
        <end position="70"/>
    </location>
</feature>
<name>A0A2B7ZHC6_9EURO</name>
<keyword evidence="3" id="KW-1185">Reference proteome</keyword>
<reference evidence="2 3" key="1">
    <citation type="submission" date="2017-10" db="EMBL/GenBank/DDBJ databases">
        <title>Comparative genomics in systemic dimorphic fungi from Ajellomycetaceae.</title>
        <authorList>
            <person name="Munoz J.F."/>
            <person name="Mcewen J.G."/>
            <person name="Clay O.K."/>
            <person name="Cuomo C.A."/>
        </authorList>
    </citation>
    <scope>NUCLEOTIDE SEQUENCE [LARGE SCALE GENOMIC DNA]</scope>
    <source>
        <strain evidence="2 3">UAMH4076</strain>
    </source>
</reference>
<comment type="caution">
    <text evidence="2">The sequence shown here is derived from an EMBL/GenBank/DDBJ whole genome shotgun (WGS) entry which is preliminary data.</text>
</comment>
<gene>
    <name evidence="2" type="ORF">GX50_04827</name>
</gene>
<dbReference type="EMBL" id="PDND01000094">
    <property type="protein sequence ID" value="PGH32402.1"/>
    <property type="molecule type" value="Genomic_DNA"/>
</dbReference>
<evidence type="ECO:0000313" key="2">
    <source>
        <dbReference type="EMBL" id="PGH32402.1"/>
    </source>
</evidence>
<evidence type="ECO:0000313" key="3">
    <source>
        <dbReference type="Proteomes" id="UP000226031"/>
    </source>
</evidence>
<sequence length="82" mass="9139">MSLRNAIIAGIGLRIAPQDGGYVPHMPLRTRSKVGPHRLIHLGHIQGILAGDPRDQELQESQESREHQDNHSQVTGISNLRY</sequence>
<accession>A0A2B7ZHC6</accession>
<dbReference type="Proteomes" id="UP000226031">
    <property type="component" value="Unassembled WGS sequence"/>
</dbReference>
<evidence type="ECO:0000256" key="1">
    <source>
        <dbReference type="SAM" id="MobiDB-lite"/>
    </source>
</evidence>
<feature type="region of interest" description="Disordered" evidence="1">
    <location>
        <begin position="50"/>
        <end position="82"/>
    </location>
</feature>